<dbReference type="AlphaFoldDB" id="A0A6A6P7T8"/>
<feature type="compositionally biased region" description="Basic and acidic residues" evidence="1">
    <location>
        <begin position="98"/>
        <end position="110"/>
    </location>
</feature>
<evidence type="ECO:0000313" key="2">
    <source>
        <dbReference type="EMBL" id="KAF2460005.1"/>
    </source>
</evidence>
<evidence type="ECO:0000313" key="3">
    <source>
        <dbReference type="Proteomes" id="UP000799766"/>
    </source>
</evidence>
<dbReference type="EMBL" id="MU001674">
    <property type="protein sequence ID" value="KAF2460005.1"/>
    <property type="molecule type" value="Genomic_DNA"/>
</dbReference>
<accession>A0A6A6P7T8</accession>
<keyword evidence="3" id="KW-1185">Reference proteome</keyword>
<evidence type="ECO:0000256" key="1">
    <source>
        <dbReference type="SAM" id="MobiDB-lite"/>
    </source>
</evidence>
<name>A0A6A6P7T8_9PEZI</name>
<dbReference type="Proteomes" id="UP000799766">
    <property type="component" value="Unassembled WGS sequence"/>
</dbReference>
<feature type="region of interest" description="Disordered" evidence="1">
    <location>
        <begin position="70"/>
        <end position="112"/>
    </location>
</feature>
<gene>
    <name evidence="2" type="ORF">BDY21DRAFT_407958</name>
</gene>
<feature type="compositionally biased region" description="Low complexity" evidence="1">
    <location>
        <begin position="70"/>
        <end position="81"/>
    </location>
</feature>
<organism evidence="2 3">
    <name type="scientific">Lineolata rhizophorae</name>
    <dbReference type="NCBI Taxonomy" id="578093"/>
    <lineage>
        <taxon>Eukaryota</taxon>
        <taxon>Fungi</taxon>
        <taxon>Dikarya</taxon>
        <taxon>Ascomycota</taxon>
        <taxon>Pezizomycotina</taxon>
        <taxon>Dothideomycetes</taxon>
        <taxon>Dothideomycetes incertae sedis</taxon>
        <taxon>Lineolatales</taxon>
        <taxon>Lineolataceae</taxon>
        <taxon>Lineolata</taxon>
    </lineage>
</organism>
<feature type="compositionally biased region" description="Gly residues" evidence="1">
    <location>
        <begin position="86"/>
        <end position="95"/>
    </location>
</feature>
<reference evidence="2" key="1">
    <citation type="journal article" date="2020" name="Stud. Mycol.">
        <title>101 Dothideomycetes genomes: a test case for predicting lifestyles and emergence of pathogens.</title>
        <authorList>
            <person name="Haridas S."/>
            <person name="Albert R."/>
            <person name="Binder M."/>
            <person name="Bloem J."/>
            <person name="Labutti K."/>
            <person name="Salamov A."/>
            <person name="Andreopoulos B."/>
            <person name="Baker S."/>
            <person name="Barry K."/>
            <person name="Bills G."/>
            <person name="Bluhm B."/>
            <person name="Cannon C."/>
            <person name="Castanera R."/>
            <person name="Culley D."/>
            <person name="Daum C."/>
            <person name="Ezra D."/>
            <person name="Gonzalez J."/>
            <person name="Henrissat B."/>
            <person name="Kuo A."/>
            <person name="Liang C."/>
            <person name="Lipzen A."/>
            <person name="Lutzoni F."/>
            <person name="Magnuson J."/>
            <person name="Mondo S."/>
            <person name="Nolan M."/>
            <person name="Ohm R."/>
            <person name="Pangilinan J."/>
            <person name="Park H.-J."/>
            <person name="Ramirez L."/>
            <person name="Alfaro M."/>
            <person name="Sun H."/>
            <person name="Tritt A."/>
            <person name="Yoshinaga Y."/>
            <person name="Zwiers L.-H."/>
            <person name="Turgeon B."/>
            <person name="Goodwin S."/>
            <person name="Spatafora J."/>
            <person name="Crous P."/>
            <person name="Grigoriev I."/>
        </authorList>
    </citation>
    <scope>NUCLEOTIDE SEQUENCE</scope>
    <source>
        <strain evidence="2">ATCC 16933</strain>
    </source>
</reference>
<proteinExistence type="predicted"/>
<sequence>MARASRAGLLASVLPVRLHPLETEISMGKAKKLAELPRQGWHGCHPSVFAGPACRLPLPPSPPLTAEAALATAARASGSRSDPGRGRGMGHGGPGLARRLETRPAGERAHGLQRPSVFGERKPTMQRSRSSERGRVFVCACRVLGRRGPLL</sequence>
<protein>
    <submittedName>
        <fullName evidence="2">Uncharacterized protein</fullName>
    </submittedName>
</protein>